<dbReference type="InterPro" id="IPR037914">
    <property type="entry name" value="SpoVT-AbrB_sf"/>
</dbReference>
<dbReference type="NCBIfam" id="TIGR02609">
    <property type="entry name" value="doc_partner"/>
    <property type="match status" value="1"/>
</dbReference>
<name>G2JA29_9BURK</name>
<dbReference type="AlphaFoldDB" id="G2JA29"/>
<protein>
    <recommendedName>
        <fullName evidence="1">SpoVT-AbrB domain-containing protein</fullName>
    </recommendedName>
</protein>
<evidence type="ECO:0000313" key="3">
    <source>
        <dbReference type="Proteomes" id="UP000054051"/>
    </source>
</evidence>
<dbReference type="GO" id="GO:0003677">
    <property type="term" value="F:DNA binding"/>
    <property type="evidence" value="ECO:0007669"/>
    <property type="project" value="InterPro"/>
</dbReference>
<evidence type="ECO:0000259" key="1">
    <source>
        <dbReference type="SMART" id="SM00966"/>
    </source>
</evidence>
<dbReference type="OrthoDB" id="5459182at2"/>
<dbReference type="EMBL" id="CAFB01000044">
    <property type="protein sequence ID" value="CCD29626.1"/>
    <property type="molecule type" value="Genomic_DNA"/>
</dbReference>
<dbReference type="STRING" id="1070319.CAGGBEG34_270036"/>
<dbReference type="Proteomes" id="UP000054051">
    <property type="component" value="Unassembled WGS sequence"/>
</dbReference>
<reference evidence="2 3" key="1">
    <citation type="submission" date="2011-08" db="EMBL/GenBank/DDBJ databases">
        <title>The genome of the obligate endobacterium of an arbuscular mycorrhizal fungus reveals an interphylum network of nutritional interactions.</title>
        <authorList>
            <person name="Ghignone S."/>
            <person name="Salvioli A."/>
            <person name="Anca I."/>
            <person name="Lumini E."/>
            <person name="Ortu G."/>
            <person name="Petiti L."/>
            <person name="Cruveiller S."/>
            <person name="Bianciotto V."/>
            <person name="Piffanelli P."/>
            <person name="Lanfranco L."/>
            <person name="Bonfante P."/>
        </authorList>
    </citation>
    <scope>NUCLEOTIDE SEQUENCE [LARGE SCALE GENOMIC DNA]</scope>
    <source>
        <strain evidence="2 3">BEG34</strain>
    </source>
</reference>
<dbReference type="Gene3D" id="2.10.260.10">
    <property type="match status" value="1"/>
</dbReference>
<dbReference type="InterPro" id="IPR013432">
    <property type="entry name" value="Doc_partner"/>
</dbReference>
<dbReference type="eggNOG" id="COG2002">
    <property type="taxonomic scope" value="Bacteria"/>
</dbReference>
<dbReference type="RefSeq" id="WP_006682794.1">
    <property type="nucleotide sequence ID" value="NZ_CAFB01000044.1"/>
</dbReference>
<dbReference type="SUPFAM" id="SSF89447">
    <property type="entry name" value="AbrB/MazE/MraZ-like"/>
    <property type="match status" value="1"/>
</dbReference>
<keyword evidence="3" id="KW-1185">Reference proteome</keyword>
<dbReference type="InterPro" id="IPR007159">
    <property type="entry name" value="SpoVT-AbrB_dom"/>
</dbReference>
<accession>G2JA29</accession>
<proteinExistence type="predicted"/>
<feature type="domain" description="SpoVT-AbrB" evidence="1">
    <location>
        <begin position="7"/>
        <end position="53"/>
    </location>
</feature>
<evidence type="ECO:0000313" key="2">
    <source>
        <dbReference type="EMBL" id="CCD29626.1"/>
    </source>
</evidence>
<sequence length="75" mass="8405">MLALKVTTVGASVGFILPKEATARLKVQKGDKVYLTEAPDGSYRLTAYNPDFERQLRLAEAIMRQDRDLLHTLAQ</sequence>
<comment type="caution">
    <text evidence="2">The sequence shown here is derived from an EMBL/GenBank/DDBJ whole genome shotgun (WGS) entry which is preliminary data.</text>
</comment>
<gene>
    <name evidence="2" type="ORF">CAGGBEG34_270036</name>
</gene>
<dbReference type="SMART" id="SM00966">
    <property type="entry name" value="SpoVT_AbrB"/>
    <property type="match status" value="1"/>
</dbReference>
<organism evidence="2 3">
    <name type="scientific">Candidatus Glomeribacter gigasporarum BEG34</name>
    <dbReference type="NCBI Taxonomy" id="1070319"/>
    <lineage>
        <taxon>Bacteria</taxon>
        <taxon>Pseudomonadati</taxon>
        <taxon>Pseudomonadota</taxon>
        <taxon>Betaproteobacteria</taxon>
        <taxon>Burkholderiales</taxon>
        <taxon>Burkholderiaceae</taxon>
        <taxon>Candidatus Glomeribacter</taxon>
    </lineage>
</organism>